<dbReference type="FunFam" id="3.40.50.300:FF:000245">
    <property type="entry name" value="C-1-tetrahydrofolate synthase, cytoplasmic"/>
    <property type="match status" value="1"/>
</dbReference>
<dbReference type="FunFam" id="3.10.410.10:FF:000001">
    <property type="entry name" value="Putative formate--tetrahydrofolate ligase"/>
    <property type="match status" value="1"/>
</dbReference>
<dbReference type="GO" id="GO:0004329">
    <property type="term" value="F:formate-tetrahydrofolate ligase activity"/>
    <property type="evidence" value="ECO:0007669"/>
    <property type="project" value="UniProtKB-EC"/>
</dbReference>
<dbReference type="EC" id="6.3.4.3" evidence="3"/>
<dbReference type="CDD" id="cd00477">
    <property type="entry name" value="FTHFS"/>
    <property type="match status" value="1"/>
</dbReference>
<dbReference type="STRING" id="72664.V4KGU8"/>
<name>V4KGU8_EUTSA</name>
<dbReference type="GO" id="GO:0004488">
    <property type="term" value="F:methylenetetrahydrofolate dehydrogenase (NADP+) activity"/>
    <property type="evidence" value="ECO:0007669"/>
    <property type="project" value="UniProtKB-ARBA"/>
</dbReference>
<evidence type="ECO:0000256" key="8">
    <source>
        <dbReference type="ARBA" id="ARBA00049033"/>
    </source>
</evidence>
<dbReference type="Gene3D" id="3.10.410.10">
    <property type="entry name" value="Formyltetrahydrofolate synthetase, domain 3"/>
    <property type="match status" value="1"/>
</dbReference>
<evidence type="ECO:0000256" key="7">
    <source>
        <dbReference type="ARBA" id="ARBA00022840"/>
    </source>
</evidence>
<dbReference type="InterPro" id="IPR000559">
    <property type="entry name" value="Formate_THF_ligase"/>
</dbReference>
<dbReference type="Proteomes" id="UP000030689">
    <property type="component" value="Unassembled WGS sequence"/>
</dbReference>
<organism evidence="13 14">
    <name type="scientific">Eutrema salsugineum</name>
    <name type="common">Saltwater cress</name>
    <name type="synonym">Sisymbrium salsugineum</name>
    <dbReference type="NCBI Taxonomy" id="72664"/>
    <lineage>
        <taxon>Eukaryota</taxon>
        <taxon>Viridiplantae</taxon>
        <taxon>Streptophyta</taxon>
        <taxon>Embryophyta</taxon>
        <taxon>Tracheophyta</taxon>
        <taxon>Spermatophyta</taxon>
        <taxon>Magnoliopsida</taxon>
        <taxon>eudicotyledons</taxon>
        <taxon>Gunneridae</taxon>
        <taxon>Pentapetalae</taxon>
        <taxon>rosids</taxon>
        <taxon>malvids</taxon>
        <taxon>Brassicales</taxon>
        <taxon>Brassicaceae</taxon>
        <taxon>Eutremeae</taxon>
        <taxon>Eutrema</taxon>
    </lineage>
</organism>
<evidence type="ECO:0000256" key="4">
    <source>
        <dbReference type="ARBA" id="ARBA00022563"/>
    </source>
</evidence>
<evidence type="ECO:0000313" key="13">
    <source>
        <dbReference type="EMBL" id="ESQ30434.1"/>
    </source>
</evidence>
<dbReference type="GO" id="GO:0005524">
    <property type="term" value="F:ATP binding"/>
    <property type="evidence" value="ECO:0007669"/>
    <property type="project" value="UniProtKB-KW"/>
</dbReference>
<protein>
    <recommendedName>
        <fullName evidence="10">Formate--tetrahydrofolate ligase</fullName>
        <ecNumber evidence="3">6.3.4.3</ecNumber>
    </recommendedName>
    <alternativeName>
        <fullName evidence="12">10-formyletrahydrofolate synthetase</fullName>
    </alternativeName>
    <alternativeName>
        <fullName evidence="11">Formyltetrahydrofolate synthetase</fullName>
    </alternativeName>
</protein>
<sequence>MSSSRKLQVVSPVPADIDVANSVEPLHIAEIAKDLNLSPLHYDLYGKYKAKVLLSAFDELQGQEDGYYVVVGGITPTPLGEGKSTTTVGLCQALGAYLDKKVVTCLRQPSQGPTFGIKGGAAGGGYSQVIPMDEFNLHLTGDIHAITASNNLLAAAIDTRIFHEASQSDKALFNRLCPPNKEGKRSFSDIMFRRLTKLGISKTSPEDLTPEEIKKFARLDIDPASITWRRVMDVNDRFLRKITVGQGPEEKGMTRETGFDISVASEIMAVLALTTSLGDMRERLGKMVIGNSKAGDPITADDLGVGGALTVLMKDAINPTLMQTLEGTPVLVHAGPFANIAHGNSSIVADKIALKLVGPGGFVVTEAGFGSDIGTEKFMNIKCRYSGLTPQCAIVVATVRALKMHGGGPDVVAGRPLDRAYVSENVSLVEAGCVNLAKHISNTKAYGVNVVVAVNMFSTDTEAELNAVRKFSMDAGAFDAVICSHHAHGGKGAVDLGIAVEKACQNITQPLRFLYPLDISIKDKIEAIAKSYGASGVEYSDQAEKQIEMYTQQGFSSLPICMSKTQYSFSHDASKKGAPSGFVLPIRDVRGSIGAGFIYPLVGTMSTMPGLPTRPCFYEIDIDTVTGKVRGLS</sequence>
<dbReference type="FunFam" id="1.10.8.770:FF:000001">
    <property type="entry name" value="Methylenetetrahydrofolate dehydrogenase (NADP+ dependent) 1 like"/>
    <property type="match status" value="1"/>
</dbReference>
<dbReference type="GO" id="GO:0046655">
    <property type="term" value="P:folic acid metabolic process"/>
    <property type="evidence" value="ECO:0007669"/>
    <property type="project" value="UniProtKB-ARBA"/>
</dbReference>
<dbReference type="Gramene" id="ESQ30434">
    <property type="protein sequence ID" value="ESQ30434"/>
    <property type="gene ID" value="EUTSA_v10011315mg"/>
</dbReference>
<reference evidence="13 14" key="1">
    <citation type="journal article" date="2013" name="Front. Plant Sci.">
        <title>The Reference Genome of the Halophytic Plant Eutrema salsugineum.</title>
        <authorList>
            <person name="Yang R."/>
            <person name="Jarvis D.E."/>
            <person name="Chen H."/>
            <person name="Beilstein M.A."/>
            <person name="Grimwood J."/>
            <person name="Jenkins J."/>
            <person name="Shu S."/>
            <person name="Prochnik S."/>
            <person name="Xin M."/>
            <person name="Ma C."/>
            <person name="Schmutz J."/>
            <person name="Wing R.A."/>
            <person name="Mitchell-Olds T."/>
            <person name="Schumaker K.S."/>
            <person name="Wang X."/>
        </authorList>
    </citation>
    <scope>NUCLEOTIDE SEQUENCE [LARGE SCALE GENOMIC DNA]</scope>
</reference>
<evidence type="ECO:0000256" key="11">
    <source>
        <dbReference type="ARBA" id="ARBA00079657"/>
    </source>
</evidence>
<dbReference type="AlphaFoldDB" id="V4KGU8"/>
<dbReference type="UniPathway" id="UPA00193"/>
<dbReference type="SUPFAM" id="SSF52540">
    <property type="entry name" value="P-loop containing nucleoside triphosphate hydrolases"/>
    <property type="match status" value="1"/>
</dbReference>
<keyword evidence="14" id="KW-1185">Reference proteome</keyword>
<dbReference type="GO" id="GO:0009257">
    <property type="term" value="P:10-formyltetrahydrofolate biosynthetic process"/>
    <property type="evidence" value="ECO:0007669"/>
    <property type="project" value="UniProtKB-ARBA"/>
</dbReference>
<evidence type="ECO:0000256" key="5">
    <source>
        <dbReference type="ARBA" id="ARBA00022598"/>
    </source>
</evidence>
<comment type="similarity">
    <text evidence="9">Belongs to the formate--tetrahydrofolate ligase family.</text>
</comment>
<evidence type="ECO:0000256" key="2">
    <source>
        <dbReference type="ARBA" id="ARBA00011738"/>
    </source>
</evidence>
<comment type="subunit">
    <text evidence="2">Homodimer.</text>
</comment>
<evidence type="ECO:0000256" key="12">
    <source>
        <dbReference type="ARBA" id="ARBA00083647"/>
    </source>
</evidence>
<evidence type="ECO:0000256" key="6">
    <source>
        <dbReference type="ARBA" id="ARBA00022741"/>
    </source>
</evidence>
<dbReference type="PROSITE" id="PS00721">
    <property type="entry name" value="FTHFS_1"/>
    <property type="match status" value="1"/>
</dbReference>
<keyword evidence="5" id="KW-0436">Ligase</keyword>
<evidence type="ECO:0000256" key="3">
    <source>
        <dbReference type="ARBA" id="ARBA00012295"/>
    </source>
</evidence>
<dbReference type="Gene3D" id="1.10.8.770">
    <property type="match status" value="1"/>
</dbReference>
<evidence type="ECO:0000256" key="1">
    <source>
        <dbReference type="ARBA" id="ARBA00004777"/>
    </source>
</evidence>
<dbReference type="KEGG" id="eus:EUTSA_v10011315mg"/>
<comment type="catalytic activity">
    <reaction evidence="8">
        <text>(6S)-5,6,7,8-tetrahydrofolate + formate + ATP = (6R)-10-formyltetrahydrofolate + ADP + phosphate</text>
        <dbReference type="Rhea" id="RHEA:20221"/>
        <dbReference type="ChEBI" id="CHEBI:15740"/>
        <dbReference type="ChEBI" id="CHEBI:30616"/>
        <dbReference type="ChEBI" id="CHEBI:43474"/>
        <dbReference type="ChEBI" id="CHEBI:57453"/>
        <dbReference type="ChEBI" id="CHEBI:195366"/>
        <dbReference type="ChEBI" id="CHEBI:456216"/>
        <dbReference type="EC" id="6.3.4.3"/>
    </reaction>
</comment>
<dbReference type="GO" id="GO:0035999">
    <property type="term" value="P:tetrahydrofolate interconversion"/>
    <property type="evidence" value="ECO:0007669"/>
    <property type="project" value="UniProtKB-UniPathway"/>
</dbReference>
<keyword evidence="4" id="KW-0554">One-carbon metabolism</keyword>
<dbReference type="FunFam" id="3.40.50.300:FF:001123">
    <property type="entry name" value="C-1-tetrahydrofolate synthase, cytoplasmic isoform X2"/>
    <property type="match status" value="1"/>
</dbReference>
<evidence type="ECO:0000256" key="10">
    <source>
        <dbReference type="ARBA" id="ARBA00070564"/>
    </source>
</evidence>
<dbReference type="HAMAP" id="MF_01543">
    <property type="entry name" value="FTHFS"/>
    <property type="match status" value="1"/>
</dbReference>
<dbReference type="Pfam" id="PF01268">
    <property type="entry name" value="FTHFS"/>
    <property type="match status" value="1"/>
</dbReference>
<dbReference type="PROSITE" id="PS00722">
    <property type="entry name" value="FTHFS_2"/>
    <property type="match status" value="1"/>
</dbReference>
<dbReference type="OrthoDB" id="5126881at2759"/>
<accession>V4KGU8</accession>
<keyword evidence="6" id="KW-0547">Nucleotide-binding</keyword>
<gene>
    <name evidence="13" type="ORF">EUTSA_v10011315mg</name>
</gene>
<dbReference type="eggNOG" id="ENOG502QSVW">
    <property type="taxonomic scope" value="Eukaryota"/>
</dbReference>
<dbReference type="InterPro" id="IPR020628">
    <property type="entry name" value="Formate_THF_ligase_CS"/>
</dbReference>
<evidence type="ECO:0000313" key="14">
    <source>
        <dbReference type="Proteomes" id="UP000030689"/>
    </source>
</evidence>
<dbReference type="EMBL" id="KI517809">
    <property type="protein sequence ID" value="ESQ30434.1"/>
    <property type="molecule type" value="Genomic_DNA"/>
</dbReference>
<evidence type="ECO:0000256" key="9">
    <source>
        <dbReference type="ARBA" id="ARBA00061363"/>
    </source>
</evidence>
<dbReference type="InterPro" id="IPR027417">
    <property type="entry name" value="P-loop_NTPase"/>
</dbReference>
<proteinExistence type="inferred from homology"/>
<dbReference type="OMA" id="KFWNLKC"/>
<dbReference type="Gene3D" id="3.40.50.300">
    <property type="entry name" value="P-loop containing nucleotide triphosphate hydrolases"/>
    <property type="match status" value="2"/>
</dbReference>
<dbReference type="GO" id="GO:0004477">
    <property type="term" value="F:methenyltetrahydrofolate cyclohydrolase activity"/>
    <property type="evidence" value="ECO:0007669"/>
    <property type="project" value="UniProtKB-ARBA"/>
</dbReference>
<dbReference type="GO" id="GO:0006555">
    <property type="term" value="P:methionine metabolic process"/>
    <property type="evidence" value="ECO:0007669"/>
    <property type="project" value="UniProtKB-ARBA"/>
</dbReference>
<dbReference type="GO" id="GO:0005829">
    <property type="term" value="C:cytosol"/>
    <property type="evidence" value="ECO:0007669"/>
    <property type="project" value="UniProtKB-ARBA"/>
</dbReference>
<keyword evidence="7" id="KW-0067">ATP-binding</keyword>
<dbReference type="GO" id="GO:0006164">
    <property type="term" value="P:purine nucleotide biosynthetic process"/>
    <property type="evidence" value="ECO:0007669"/>
    <property type="project" value="UniProtKB-ARBA"/>
</dbReference>
<comment type="pathway">
    <text evidence="1">One-carbon metabolism; tetrahydrofolate interconversion.</text>
</comment>